<gene>
    <name evidence="3" type="ORF">GCM10023216_28840</name>
</gene>
<keyword evidence="4" id="KW-1185">Reference proteome</keyword>
<comment type="caution">
    <text evidence="3">The sequence shown here is derived from an EMBL/GenBank/DDBJ whole genome shotgun (WGS) entry which is preliminary data.</text>
</comment>
<evidence type="ECO:0000313" key="4">
    <source>
        <dbReference type="Proteomes" id="UP001500956"/>
    </source>
</evidence>
<comment type="similarity">
    <text evidence="1">Belongs to the F420H(2)-dependent quinone reductase family.</text>
</comment>
<dbReference type="NCBIfam" id="TIGR00026">
    <property type="entry name" value="hi_GC_TIGR00026"/>
    <property type="match status" value="1"/>
</dbReference>
<dbReference type="PANTHER" id="PTHR39428">
    <property type="entry name" value="F420H(2)-DEPENDENT QUINONE REDUCTASE RV1261C"/>
    <property type="match status" value="1"/>
</dbReference>
<dbReference type="EMBL" id="BAABID010000016">
    <property type="protein sequence ID" value="GAA4734396.1"/>
    <property type="molecule type" value="Genomic_DNA"/>
</dbReference>
<accession>A0ABP8YMD2</accession>
<evidence type="ECO:0000256" key="2">
    <source>
        <dbReference type="ARBA" id="ARBA00049106"/>
    </source>
</evidence>
<proteinExistence type="inferred from homology"/>
<protein>
    <recommendedName>
        <fullName evidence="5">Nitroreductase</fullName>
    </recommendedName>
</protein>
<dbReference type="InterPro" id="IPR012349">
    <property type="entry name" value="Split_barrel_FMN-bd"/>
</dbReference>
<comment type="catalytic activity">
    <reaction evidence="2">
        <text>oxidized coenzyme F420-(gamma-L-Glu)(n) + a quinol + H(+) = reduced coenzyme F420-(gamma-L-Glu)(n) + a quinone</text>
        <dbReference type="Rhea" id="RHEA:39663"/>
        <dbReference type="Rhea" id="RHEA-COMP:12939"/>
        <dbReference type="Rhea" id="RHEA-COMP:14378"/>
        <dbReference type="ChEBI" id="CHEBI:15378"/>
        <dbReference type="ChEBI" id="CHEBI:24646"/>
        <dbReference type="ChEBI" id="CHEBI:132124"/>
        <dbReference type="ChEBI" id="CHEBI:133980"/>
        <dbReference type="ChEBI" id="CHEBI:139511"/>
    </reaction>
</comment>
<organism evidence="3 4">
    <name type="scientific">Isoptericola chiayiensis</name>
    <dbReference type="NCBI Taxonomy" id="579446"/>
    <lineage>
        <taxon>Bacteria</taxon>
        <taxon>Bacillati</taxon>
        <taxon>Actinomycetota</taxon>
        <taxon>Actinomycetes</taxon>
        <taxon>Micrococcales</taxon>
        <taxon>Promicromonosporaceae</taxon>
        <taxon>Isoptericola</taxon>
    </lineage>
</organism>
<dbReference type="PANTHER" id="PTHR39428:SF3">
    <property type="entry name" value="DEAZAFLAVIN-DEPENDENT NITROREDUCTASE"/>
    <property type="match status" value="1"/>
</dbReference>
<dbReference type="RefSeq" id="WP_172150683.1">
    <property type="nucleotide sequence ID" value="NZ_BAABID010000016.1"/>
</dbReference>
<sequence length="155" mass="17028">MTFTHPQGTRGAAPPGRFLRWMNKLVTPRARRSDKPFMGMDVLVLVTVGRTSGQERSTPVAWFGDDLPDGRAGWLVVASAGGAASNPDWYRNLAAHPDQAAVELGGRRVPVTATELHGDERAAAWTRITEQAKQFAGYERKTDRLIPVIRLTPHS</sequence>
<dbReference type="Pfam" id="PF04075">
    <property type="entry name" value="F420H2_quin_red"/>
    <property type="match status" value="1"/>
</dbReference>
<dbReference type="Proteomes" id="UP001500956">
    <property type="component" value="Unassembled WGS sequence"/>
</dbReference>
<reference evidence="4" key="1">
    <citation type="journal article" date="2019" name="Int. J. Syst. Evol. Microbiol.">
        <title>The Global Catalogue of Microorganisms (GCM) 10K type strain sequencing project: providing services to taxonomists for standard genome sequencing and annotation.</title>
        <authorList>
            <consortium name="The Broad Institute Genomics Platform"/>
            <consortium name="The Broad Institute Genome Sequencing Center for Infectious Disease"/>
            <person name="Wu L."/>
            <person name="Ma J."/>
        </authorList>
    </citation>
    <scope>NUCLEOTIDE SEQUENCE [LARGE SCALE GENOMIC DNA]</scope>
    <source>
        <strain evidence="4">JCM 18063</strain>
    </source>
</reference>
<dbReference type="InterPro" id="IPR004378">
    <property type="entry name" value="F420H2_quin_Rdtase"/>
</dbReference>
<evidence type="ECO:0000313" key="3">
    <source>
        <dbReference type="EMBL" id="GAA4734396.1"/>
    </source>
</evidence>
<dbReference type="Gene3D" id="2.30.110.10">
    <property type="entry name" value="Electron Transport, Fmn-binding Protein, Chain A"/>
    <property type="match status" value="1"/>
</dbReference>
<name>A0ABP8YMD2_9MICO</name>
<evidence type="ECO:0000256" key="1">
    <source>
        <dbReference type="ARBA" id="ARBA00008710"/>
    </source>
</evidence>
<evidence type="ECO:0008006" key="5">
    <source>
        <dbReference type="Google" id="ProtNLM"/>
    </source>
</evidence>